<dbReference type="PANTHER" id="PTHR20857">
    <property type="entry name" value="THIAMINE-PHOSPHATE PYROPHOSPHORYLASE"/>
    <property type="match status" value="1"/>
</dbReference>
<accession>A0A2K9NDW3</accession>
<dbReference type="Pfam" id="PF02581">
    <property type="entry name" value="TMP-TENI"/>
    <property type="match status" value="1"/>
</dbReference>
<evidence type="ECO:0000313" key="4">
    <source>
        <dbReference type="Proteomes" id="UP000234752"/>
    </source>
</evidence>
<dbReference type="InterPro" id="IPR013785">
    <property type="entry name" value="Aldolase_TIM"/>
</dbReference>
<dbReference type="AlphaFoldDB" id="A0A2K9NDW3"/>
<dbReference type="OrthoDB" id="9815348at2"/>
<name>A0A2K9NDW3_9PROT</name>
<dbReference type="PANTHER" id="PTHR20857:SF15">
    <property type="entry name" value="THIAMINE-PHOSPHATE SYNTHASE"/>
    <property type="match status" value="1"/>
</dbReference>
<dbReference type="Proteomes" id="UP000234752">
    <property type="component" value="Chromosome eg_1"/>
</dbReference>
<keyword evidence="4" id="KW-1185">Reference proteome</keyword>
<comment type="pathway">
    <text evidence="1">Cofactor biosynthesis; thiamine diphosphate biosynthesis.</text>
</comment>
<dbReference type="InterPro" id="IPR036206">
    <property type="entry name" value="ThiamineP_synth_sf"/>
</dbReference>
<dbReference type="GO" id="GO:0009228">
    <property type="term" value="P:thiamine biosynthetic process"/>
    <property type="evidence" value="ECO:0007669"/>
    <property type="project" value="UniProtKB-KW"/>
</dbReference>
<sequence>MRPLPAPPLLLITDRSQAAGGILAAVAASVAAGCRWVSLREKDLPVAQQADLLLALRPLLDGVGGTLTVHGMPELAPLCHGVHLPDGADIAGARRILGPDALIGASCHDRDGVAAAARDGADYATLSPIFLTPSKPGYGPAMGPAALSGMPLPTLALGGVDAGNAGDCISAGAAGVAVMGAVMRDPAASGPILSALAATRGRKPGI</sequence>
<reference evidence="3 4" key="1">
    <citation type="submission" date="2017-12" db="EMBL/GenBank/DDBJ databases">
        <title>Genomes of bacteria within cyanobacterial aggregates.</title>
        <authorList>
            <person name="Cai H."/>
        </authorList>
    </citation>
    <scope>NUCLEOTIDE SEQUENCE [LARGE SCALE GENOMIC DNA]</scope>
    <source>
        <strain evidence="3 4">TH16</strain>
    </source>
</reference>
<dbReference type="SUPFAM" id="SSF51391">
    <property type="entry name" value="Thiamin phosphate synthase"/>
    <property type="match status" value="1"/>
</dbReference>
<evidence type="ECO:0000256" key="1">
    <source>
        <dbReference type="ARBA" id="ARBA00004948"/>
    </source>
</evidence>
<evidence type="ECO:0000256" key="2">
    <source>
        <dbReference type="ARBA" id="ARBA00022977"/>
    </source>
</evidence>
<keyword evidence="2" id="KW-0784">Thiamine biosynthesis</keyword>
<dbReference type="EMBL" id="CP025611">
    <property type="protein sequence ID" value="AUN31340.1"/>
    <property type="molecule type" value="Genomic_DNA"/>
</dbReference>
<proteinExistence type="predicted"/>
<evidence type="ECO:0000313" key="3">
    <source>
        <dbReference type="EMBL" id="AUN31340.1"/>
    </source>
</evidence>
<dbReference type="PROSITE" id="PS51257">
    <property type="entry name" value="PROKAR_LIPOPROTEIN"/>
    <property type="match status" value="1"/>
</dbReference>
<dbReference type="GO" id="GO:0005737">
    <property type="term" value="C:cytoplasm"/>
    <property type="evidence" value="ECO:0007669"/>
    <property type="project" value="TreeGrafter"/>
</dbReference>
<organism evidence="3 4">
    <name type="scientific">Niveispirillum cyanobacteriorum</name>
    <dbReference type="NCBI Taxonomy" id="1612173"/>
    <lineage>
        <taxon>Bacteria</taxon>
        <taxon>Pseudomonadati</taxon>
        <taxon>Pseudomonadota</taxon>
        <taxon>Alphaproteobacteria</taxon>
        <taxon>Rhodospirillales</taxon>
        <taxon>Azospirillaceae</taxon>
        <taxon>Niveispirillum</taxon>
    </lineage>
</organism>
<dbReference type="KEGG" id="ncb:C0V82_14655"/>
<dbReference type="CDD" id="cd00564">
    <property type="entry name" value="TMP_TenI"/>
    <property type="match status" value="1"/>
</dbReference>
<protein>
    <submittedName>
        <fullName evidence="3">Thiamine phosphate synthase</fullName>
    </submittedName>
</protein>
<dbReference type="InterPro" id="IPR022998">
    <property type="entry name" value="ThiamineP_synth_TenI"/>
</dbReference>
<gene>
    <name evidence="3" type="ORF">C0V82_14655</name>
</gene>
<dbReference type="GO" id="GO:0004789">
    <property type="term" value="F:thiamine-phosphate diphosphorylase activity"/>
    <property type="evidence" value="ECO:0007669"/>
    <property type="project" value="TreeGrafter"/>
</dbReference>
<dbReference type="Gene3D" id="3.20.20.70">
    <property type="entry name" value="Aldolase class I"/>
    <property type="match status" value="1"/>
</dbReference>
<dbReference type="RefSeq" id="WP_102112946.1">
    <property type="nucleotide sequence ID" value="NZ_BMGN01000005.1"/>
</dbReference>